<dbReference type="AlphaFoldDB" id="A0AB37RDE9"/>
<gene>
    <name evidence="1" type="ORF">ALP33_200052</name>
</gene>
<evidence type="ECO:0000313" key="1">
    <source>
        <dbReference type="EMBL" id="RMU22988.1"/>
    </source>
</evidence>
<comment type="caution">
    <text evidence="1">The sequence shown here is derived from an EMBL/GenBank/DDBJ whole genome shotgun (WGS) entry which is preliminary data.</text>
</comment>
<proteinExistence type="predicted"/>
<evidence type="ECO:0000313" key="2">
    <source>
        <dbReference type="Proteomes" id="UP000271817"/>
    </source>
</evidence>
<sequence length="51" mass="5578">MADVQFTIHHHASSVDVGRAMSGVDVIDDHQFGVDVDRHPGLAILQIARDQ</sequence>
<reference evidence="1 2" key="1">
    <citation type="submission" date="2018-08" db="EMBL/GenBank/DDBJ databases">
        <title>Recombination of ecologically and evolutionarily significant loci maintains genetic cohesion in the Pseudomonas syringae species complex.</title>
        <authorList>
            <person name="Dillon M."/>
            <person name="Thakur S."/>
            <person name="Almeida R.N.D."/>
            <person name="Weir B.S."/>
            <person name="Guttman D.S."/>
        </authorList>
    </citation>
    <scope>NUCLEOTIDE SEQUENCE [LARGE SCALE GENOMIC DNA]</scope>
    <source>
        <strain evidence="1 2">ICMP 3402</strain>
    </source>
</reference>
<accession>A0AB37RDE9</accession>
<name>A0AB37RDE9_PSEAV</name>
<dbReference type="EMBL" id="RBTW01000024">
    <property type="protein sequence ID" value="RMU22988.1"/>
    <property type="molecule type" value="Genomic_DNA"/>
</dbReference>
<organism evidence="1 2">
    <name type="scientific">Pseudomonas amygdali pv. lachrymans</name>
    <name type="common">Pseudomonas syringae pv. lachrymans</name>
    <dbReference type="NCBI Taxonomy" id="53707"/>
    <lineage>
        <taxon>Bacteria</taxon>
        <taxon>Pseudomonadati</taxon>
        <taxon>Pseudomonadota</taxon>
        <taxon>Gammaproteobacteria</taxon>
        <taxon>Pseudomonadales</taxon>
        <taxon>Pseudomonadaceae</taxon>
        <taxon>Pseudomonas</taxon>
        <taxon>Pseudomonas amygdali</taxon>
    </lineage>
</organism>
<dbReference type="Proteomes" id="UP000271817">
    <property type="component" value="Unassembled WGS sequence"/>
</dbReference>
<protein>
    <submittedName>
        <fullName evidence="1">Uncharacterized protein</fullName>
    </submittedName>
</protein>